<evidence type="ECO:0000313" key="2">
    <source>
        <dbReference type="EMBL" id="GAA1640580.1"/>
    </source>
</evidence>
<reference evidence="2 3" key="1">
    <citation type="journal article" date="2019" name="Int. J. Syst. Evol. Microbiol.">
        <title>The Global Catalogue of Microorganisms (GCM) 10K type strain sequencing project: providing services to taxonomists for standard genome sequencing and annotation.</title>
        <authorList>
            <consortium name="The Broad Institute Genomics Platform"/>
            <consortium name="The Broad Institute Genome Sequencing Center for Infectious Disease"/>
            <person name="Wu L."/>
            <person name="Ma J."/>
        </authorList>
    </citation>
    <scope>NUCLEOTIDE SEQUENCE [LARGE SCALE GENOMIC DNA]</scope>
    <source>
        <strain evidence="2 3">JCM 14306</strain>
    </source>
</reference>
<gene>
    <name evidence="2" type="ORF">GCM10009744_33040</name>
</gene>
<dbReference type="Proteomes" id="UP001501319">
    <property type="component" value="Unassembled WGS sequence"/>
</dbReference>
<dbReference type="RefSeq" id="WP_344112365.1">
    <property type="nucleotide sequence ID" value="NZ_BAAANE010000005.1"/>
</dbReference>
<dbReference type="EMBL" id="BAAANE010000005">
    <property type="protein sequence ID" value="GAA1640580.1"/>
    <property type="molecule type" value="Genomic_DNA"/>
</dbReference>
<dbReference type="InterPro" id="IPR024072">
    <property type="entry name" value="DHFR-like_dom_sf"/>
</dbReference>
<evidence type="ECO:0000313" key="3">
    <source>
        <dbReference type="Proteomes" id="UP001501319"/>
    </source>
</evidence>
<proteinExistence type="predicted"/>
<dbReference type="Pfam" id="PF01872">
    <property type="entry name" value="RibD_C"/>
    <property type="match status" value="1"/>
</dbReference>
<accession>A0ABN2FCU5</accession>
<dbReference type="InterPro" id="IPR002734">
    <property type="entry name" value="RibDG_C"/>
</dbReference>
<organism evidence="2 3">
    <name type="scientific">Kribbella alba</name>
    <dbReference type="NCBI Taxonomy" id="190197"/>
    <lineage>
        <taxon>Bacteria</taxon>
        <taxon>Bacillati</taxon>
        <taxon>Actinomycetota</taxon>
        <taxon>Actinomycetes</taxon>
        <taxon>Propionibacteriales</taxon>
        <taxon>Kribbellaceae</taxon>
        <taxon>Kribbella</taxon>
    </lineage>
</organism>
<dbReference type="Gene3D" id="3.40.430.10">
    <property type="entry name" value="Dihydrofolate Reductase, subunit A"/>
    <property type="match status" value="1"/>
</dbReference>
<comment type="caution">
    <text evidence="2">The sequence shown here is derived from an EMBL/GenBank/DDBJ whole genome shotgun (WGS) entry which is preliminary data.</text>
</comment>
<name>A0ABN2FCU5_9ACTN</name>
<sequence length="197" mass="20805">MGKVYTQASVSLDGYIVGPGGTGFEHLFAWCTAGDVETPTYQAERLTYRTNAATAAYLRDLLDGTGAVVIGRRLFDATNGWNGSHPLGKPVFVVTHEPPQDWVDTDTSFTFVTDVVEAAVAKATAVAGDKHVGVGPGSTVGQAIRSGLIEELRVDLVPLTLGDGVRMLDGLTDAPRTFGTPQVIEGIGVTHLTYQLS</sequence>
<dbReference type="SUPFAM" id="SSF53597">
    <property type="entry name" value="Dihydrofolate reductase-like"/>
    <property type="match status" value="1"/>
</dbReference>
<protein>
    <submittedName>
        <fullName evidence="2">Dihydrofolate reductase family protein</fullName>
    </submittedName>
</protein>
<keyword evidence="3" id="KW-1185">Reference proteome</keyword>
<evidence type="ECO:0000259" key="1">
    <source>
        <dbReference type="Pfam" id="PF01872"/>
    </source>
</evidence>
<feature type="domain" description="Bacterial bifunctional deaminase-reductase C-terminal" evidence="1">
    <location>
        <begin position="3"/>
        <end position="171"/>
    </location>
</feature>